<sequence length="115" mass="13221">MKGKNLEIDKEPRSFLFEDVFLSSREYKVIFCIAVVIIVLRVALFVPILLGWKLTEWQATTLAFIILIVAFIAVCILLLIPVTLVLRIILGSVLKKNIQKLEEAIRQREKTPQEQ</sequence>
<dbReference type="Proteomes" id="UP001059475">
    <property type="component" value="Chromosome"/>
</dbReference>
<evidence type="ECO:0000313" key="3">
    <source>
        <dbReference type="Proteomes" id="UP001059475"/>
    </source>
</evidence>
<dbReference type="RefSeq" id="WP_254770092.1">
    <property type="nucleotide sequence ID" value="NZ_CP101114.1"/>
</dbReference>
<gene>
    <name evidence="2" type="ORF">NMK50_08415</name>
</gene>
<feature type="transmembrane region" description="Helical" evidence="1">
    <location>
        <begin position="62"/>
        <end position="90"/>
    </location>
</feature>
<keyword evidence="3" id="KW-1185">Reference proteome</keyword>
<evidence type="ECO:0008006" key="4">
    <source>
        <dbReference type="Google" id="ProtNLM"/>
    </source>
</evidence>
<name>A0ABY5EUL3_9HYPH</name>
<dbReference type="EMBL" id="CP101114">
    <property type="protein sequence ID" value="UTO28183.1"/>
    <property type="molecule type" value="Genomic_DNA"/>
</dbReference>
<accession>A0ABY5EUL3</accession>
<organism evidence="2 3">
    <name type="scientific">Bartonella harrusi</name>
    <dbReference type="NCBI Taxonomy" id="2961895"/>
    <lineage>
        <taxon>Bacteria</taxon>
        <taxon>Pseudomonadati</taxon>
        <taxon>Pseudomonadota</taxon>
        <taxon>Alphaproteobacteria</taxon>
        <taxon>Hyphomicrobiales</taxon>
        <taxon>Bartonellaceae</taxon>
        <taxon>Bartonella</taxon>
    </lineage>
</organism>
<keyword evidence="1" id="KW-1133">Transmembrane helix</keyword>
<keyword evidence="1" id="KW-0812">Transmembrane</keyword>
<reference evidence="2" key="1">
    <citation type="submission" date="2022-07" db="EMBL/GenBank/DDBJ databases">
        <title>First report of Bartonella spp. in marsupials in Brazil, with a description of Bartonella harrusi sp. nov. and new proposal for taxonomic reclassification of species of the genus Bartonella.</title>
        <authorList>
            <person name="Amaral R.B."/>
        </authorList>
    </citation>
    <scope>NUCLEOTIDE SEQUENCE</scope>
    <source>
        <strain evidence="2">117A</strain>
    </source>
</reference>
<evidence type="ECO:0000313" key="2">
    <source>
        <dbReference type="EMBL" id="UTO28183.1"/>
    </source>
</evidence>
<keyword evidence="1" id="KW-0472">Membrane</keyword>
<feature type="transmembrane region" description="Helical" evidence="1">
    <location>
        <begin position="29"/>
        <end position="50"/>
    </location>
</feature>
<protein>
    <recommendedName>
        <fullName evidence="4">DUF4282 domain-containing protein</fullName>
    </recommendedName>
</protein>
<evidence type="ECO:0000256" key="1">
    <source>
        <dbReference type="SAM" id="Phobius"/>
    </source>
</evidence>
<proteinExistence type="predicted"/>